<dbReference type="Gene3D" id="4.10.240.10">
    <property type="entry name" value="Zn(2)-C6 fungal-type DNA-binding domain"/>
    <property type="match status" value="1"/>
</dbReference>
<sequence>MNSYDSNMTNDANMLPLSQQPSHTAQEHNHSHTHTHQQQQLDGTRPPPKRRNRKAVSCVSCREKKIKCDRVVPCNQCIKRGEQDQCRIEQKPKIVHENASRSNQSQQYTQQQQPNPYDPLSPGSAVYSQFSAAISTAKDQVNAAQATGSPPPAEVEAIKARLAQVEALLAGQIPLSNANAFAASSPPASANWNVYRSGGGSNPAELDLTRVSSGSSPASFFSGHRSGSFPNSTHHSSVSPHGPPEDTDKSDEEDDTAPSSPRASEQRISPSSHLRTTNMPISRREMDSDTEDAAMVLERLAMDGGPDSRWIKGADGGCPSLKSAPGTANNHELATGQKFEHCLQKEKEAEMGGPAVVERFERCLQKDKEVGLMSLDQAAPSACPNESASSAVPISMPGGYGYVATALPLSTAVSDVDETSIGQPPCACRIPRDDDSGNSSQSIQRGNTDHTNDYKCLKNNEPLSKEPSPLTEACKLATSNTGLLKCKSGPDTLFGWGMGWAWAAAEVLLEQDKKKAGEEGKPFLVGPRTEREAVLRAICSSLPSKQMAYQLIEVYESRVRYLSGHVVHIPCLKREMEAFYAMDSVEKRARVVNHVDPGWLAMFLTVLALGLRFYPCKPKDGWQPANHLFDGKTIHAWHSAAKTCLVLSNFLNSTSMSVIQAILLLYLFTSVSGANCGGETDSGSTNIALLRIAITNAQEMGLHRLGDLDKQPRAGEPSSTIIRREIAKRIWWALVFRDWSAAGTGCSKDYIIRTEHFNTPLPGNYNDDDLMMTPLPAPRPREEFTEMSYVLSNLEFGMVVKEDVDVRFRRELHAATNGGDRRLACVEAQRLDILYRGVLENAPSFFKVGSEIGCVTCIEVQRWLLQQAVFSKLLRIHRPNLSSRKESRTNCVLLARSILDMQKKIRSRCTVIDRLWVNLMQSFSAAIVLALHLLHTRPTADHRVSVRSEITEAIRALKQVDGNDCAAKKCIRVIEALLEEEEERWQAGNAALARKDGTAPQEVAKPKRKRQMDVDAGDEEGAGGVSGGGRRKNLLSLAQRVALATREDSNAQQRRGGGGGGGAAAAAAASSTDDPFKRQATMAAVRSLSGAENAHALEVNGVTALKDDASLFRMNNTTLPTSGPSPLSMSGTVGNSGSGNNNNPDDVSFPQMMQTMSFPNHLFSFDGTSNGISNNNNDLTNRLVPPNGVDLMLSNPITPPDGQTFDLAAFLEQVQNSPGSSTDISLSSGNEERSASTSSDVSGLDDKASGSAFGGSDGTDNTSVSSFGEPLLTKEAIRRQQQSLQSNNLVGSDLAAINNSNMAAAAVGGAGASTTQASSPAGQAPNAAATDMDSFWNWIITQGANGISAPGQAQAQAPAAAMVQSPTNTNTNTSAGFDASAKTAPSPAQTQHFMQFGTPSNNLPPTPQSMHSGLTPFLGPNVFFNNTNEADSSKHNAAYPTPSSMASNSASPRPKTRDYTQQNSEVFASPEAQKVEQQGVMSVGTPSAGFGLEQFLGAPLYDFTDFANAWTASNSQSTTSGVGASLGPVSDP</sequence>
<feature type="region of interest" description="Disordered" evidence="4">
    <location>
        <begin position="424"/>
        <end position="453"/>
    </location>
</feature>
<evidence type="ECO:0000313" key="9">
    <source>
        <dbReference type="Proteomes" id="UP000658997"/>
    </source>
</evidence>
<protein>
    <recommendedName>
        <fullName evidence="5">Zn(2)-C6 fungal-type domain-containing protein</fullName>
    </recommendedName>
</protein>
<feature type="compositionally biased region" description="Polar residues" evidence="4">
    <location>
        <begin position="1441"/>
        <end position="1451"/>
    </location>
</feature>
<keyword evidence="9" id="KW-1185">Reference proteome</keyword>
<feature type="region of interest" description="Disordered" evidence="4">
    <location>
        <begin position="1357"/>
        <end position="1462"/>
    </location>
</feature>
<dbReference type="InterPro" id="IPR050613">
    <property type="entry name" value="Sec_Metabolite_Reg"/>
</dbReference>
<evidence type="ECO:0000259" key="5">
    <source>
        <dbReference type="PROSITE" id="PS50048"/>
    </source>
</evidence>
<keyword evidence="3" id="KW-0539">Nucleus</keyword>
<dbReference type="GO" id="GO:0006351">
    <property type="term" value="P:DNA-templated transcription"/>
    <property type="evidence" value="ECO:0007669"/>
    <property type="project" value="InterPro"/>
</dbReference>
<dbReference type="GO" id="GO:0005634">
    <property type="term" value="C:nucleus"/>
    <property type="evidence" value="ECO:0007669"/>
    <property type="project" value="UniProtKB-SubCell"/>
</dbReference>
<feature type="region of interest" description="Disordered" evidence="4">
    <location>
        <begin position="989"/>
        <end position="1031"/>
    </location>
</feature>
<feature type="region of interest" description="Disordered" evidence="4">
    <location>
        <begin position="1045"/>
        <end position="1076"/>
    </location>
</feature>
<evidence type="ECO:0000256" key="1">
    <source>
        <dbReference type="ARBA" id="ARBA00004123"/>
    </source>
</evidence>
<comment type="subcellular location">
    <subcellularLocation>
        <location evidence="1">Nucleus</location>
    </subcellularLocation>
</comment>
<dbReference type="PROSITE" id="PS00463">
    <property type="entry name" value="ZN2_CY6_FUNGAL_1"/>
    <property type="match status" value="1"/>
</dbReference>
<dbReference type="SMART" id="SM00906">
    <property type="entry name" value="Fungal_trans"/>
    <property type="match status" value="1"/>
</dbReference>
<feature type="region of interest" description="Disordered" evidence="4">
    <location>
        <begin position="1512"/>
        <end position="1532"/>
    </location>
</feature>
<feature type="region of interest" description="Disordered" evidence="4">
    <location>
        <begin position="1216"/>
        <end position="1267"/>
    </location>
</feature>
<feature type="region of interest" description="Disordered" evidence="4">
    <location>
        <begin position="1"/>
        <end position="56"/>
    </location>
</feature>
<dbReference type="GO" id="GO:0003677">
    <property type="term" value="F:DNA binding"/>
    <property type="evidence" value="ECO:0007669"/>
    <property type="project" value="InterPro"/>
</dbReference>
<evidence type="ECO:0000256" key="2">
    <source>
        <dbReference type="ARBA" id="ARBA00022723"/>
    </source>
</evidence>
<dbReference type="PROSITE" id="PS50048">
    <property type="entry name" value="ZN2_CY6_FUNGAL_2"/>
    <property type="match status" value="1"/>
</dbReference>
<feature type="region of interest" description="Disordered" evidence="4">
    <location>
        <begin position="205"/>
        <end position="289"/>
    </location>
</feature>
<dbReference type="OrthoDB" id="3364175at2759"/>
<feature type="compositionally biased region" description="Polar residues" evidence="4">
    <location>
        <begin position="437"/>
        <end position="446"/>
    </location>
</feature>
<feature type="compositionally biased region" description="Polar residues" evidence="4">
    <location>
        <begin position="1115"/>
        <end position="1127"/>
    </location>
</feature>
<feature type="domain" description="Zn(2)-C6 fungal-type" evidence="5">
    <location>
        <begin position="57"/>
        <end position="88"/>
    </location>
</feature>
<reference evidence="8" key="2">
    <citation type="submission" date="2016-04" db="EMBL/GenBank/DDBJ databases">
        <authorList>
            <person name="Guldener U."/>
            <person name="Guldener U."/>
        </authorList>
    </citation>
    <scope>NUCLEOTIDE SEQUENCE [LARGE SCALE GENOMIC DNA]</scope>
    <source>
        <strain evidence="8">UB2112</strain>
    </source>
</reference>
<feature type="compositionally biased region" description="Polar residues" evidence="4">
    <location>
        <begin position="1216"/>
        <end position="1241"/>
    </location>
</feature>
<reference evidence="6" key="1">
    <citation type="submission" date="2016-04" db="EMBL/GenBank/DDBJ databases">
        <authorList>
            <person name="Evans L.H."/>
            <person name="Alamgir A."/>
            <person name="Owens N."/>
            <person name="Weber N.D."/>
            <person name="Virtaneva K."/>
            <person name="Barbian K."/>
            <person name="Babar A."/>
            <person name="Rosenke K."/>
        </authorList>
    </citation>
    <scope>NUCLEOTIDE SEQUENCE</scope>
    <source>
        <strain evidence="6">UB2112</strain>
    </source>
</reference>
<proteinExistence type="predicted"/>
<dbReference type="SMART" id="SM00066">
    <property type="entry name" value="GAL4"/>
    <property type="match status" value="1"/>
</dbReference>
<dbReference type="InterPro" id="IPR001138">
    <property type="entry name" value="Zn2Cys6_DnaBD"/>
</dbReference>
<reference evidence="7" key="3">
    <citation type="submission" date="2018-08" db="EMBL/GenBank/DDBJ databases">
        <authorList>
            <person name="Guldener U."/>
        </authorList>
    </citation>
    <scope>NUCLEOTIDE SEQUENCE</scope>
    <source>
        <strain evidence="7">UB2</strain>
    </source>
</reference>
<organism evidence="6 8">
    <name type="scientific">Ustilago bromivora</name>
    <dbReference type="NCBI Taxonomy" id="307758"/>
    <lineage>
        <taxon>Eukaryota</taxon>
        <taxon>Fungi</taxon>
        <taxon>Dikarya</taxon>
        <taxon>Basidiomycota</taxon>
        <taxon>Ustilaginomycotina</taxon>
        <taxon>Ustilaginomycetes</taxon>
        <taxon>Ustilaginales</taxon>
        <taxon>Ustilaginaceae</taxon>
        <taxon>Ustilago</taxon>
    </lineage>
</organism>
<accession>A0A1K0H658</accession>
<evidence type="ECO:0000256" key="3">
    <source>
        <dbReference type="ARBA" id="ARBA00023242"/>
    </source>
</evidence>
<dbReference type="GO" id="GO:0008270">
    <property type="term" value="F:zinc ion binding"/>
    <property type="evidence" value="ECO:0007669"/>
    <property type="project" value="InterPro"/>
</dbReference>
<dbReference type="PANTHER" id="PTHR31001">
    <property type="entry name" value="UNCHARACTERIZED TRANSCRIPTIONAL REGULATORY PROTEIN"/>
    <property type="match status" value="1"/>
</dbReference>
<dbReference type="PANTHER" id="PTHR31001:SF89">
    <property type="entry name" value="ZN(2)-C6 FUNGAL-TYPE DOMAIN-CONTAINING PROTEIN"/>
    <property type="match status" value="1"/>
</dbReference>
<dbReference type="Proteomes" id="UP000179920">
    <property type="component" value="Chromosome II"/>
</dbReference>
<feature type="compositionally biased region" description="Low complexity" evidence="4">
    <location>
        <begin position="1128"/>
        <end position="1143"/>
    </location>
</feature>
<feature type="compositionally biased region" description="Low complexity" evidence="4">
    <location>
        <begin position="212"/>
        <end position="223"/>
    </location>
</feature>
<feature type="region of interest" description="Disordered" evidence="4">
    <location>
        <begin position="98"/>
        <end position="124"/>
    </location>
</feature>
<feature type="region of interest" description="Disordered" evidence="4">
    <location>
        <begin position="1115"/>
        <end position="1148"/>
    </location>
</feature>
<dbReference type="InterPro" id="IPR007219">
    <property type="entry name" value="XnlR_reg_dom"/>
</dbReference>
<evidence type="ECO:0000313" key="7">
    <source>
        <dbReference type="EMBL" id="SYW82878.1"/>
    </source>
</evidence>
<feature type="compositionally biased region" description="Polar residues" evidence="4">
    <location>
        <begin position="257"/>
        <end position="280"/>
    </location>
</feature>
<name>A0A1K0H658_9BASI</name>
<dbReference type="CDD" id="cd00067">
    <property type="entry name" value="GAL4"/>
    <property type="match status" value="1"/>
</dbReference>
<dbReference type="EMBL" id="LT558118">
    <property type="protein sequence ID" value="SAM68605.1"/>
    <property type="molecule type" value="Genomic_DNA"/>
</dbReference>
<dbReference type="EMBL" id="ULHB01000135">
    <property type="protein sequence ID" value="SYW82878.1"/>
    <property type="molecule type" value="Genomic_DNA"/>
</dbReference>
<dbReference type="SUPFAM" id="SSF57701">
    <property type="entry name" value="Zn2/Cys6 DNA-binding domain"/>
    <property type="match status" value="1"/>
</dbReference>
<evidence type="ECO:0000313" key="8">
    <source>
        <dbReference type="Proteomes" id="UP000179920"/>
    </source>
</evidence>
<feature type="compositionally biased region" description="Polar residues" evidence="4">
    <location>
        <begin position="1"/>
        <end position="24"/>
    </location>
</feature>
<dbReference type="Proteomes" id="UP000658997">
    <property type="component" value="Unassembled WGS sequence"/>
</dbReference>
<keyword evidence="2" id="KW-0479">Metal-binding</keyword>
<feature type="compositionally biased region" description="Polar residues" evidence="4">
    <location>
        <begin position="1512"/>
        <end position="1522"/>
    </location>
</feature>
<evidence type="ECO:0000256" key="4">
    <source>
        <dbReference type="SAM" id="MobiDB-lite"/>
    </source>
</evidence>
<evidence type="ECO:0000313" key="6">
    <source>
        <dbReference type="EMBL" id="SAM68605.1"/>
    </source>
</evidence>
<dbReference type="GO" id="GO:0000981">
    <property type="term" value="F:DNA-binding transcription factor activity, RNA polymerase II-specific"/>
    <property type="evidence" value="ECO:0007669"/>
    <property type="project" value="InterPro"/>
</dbReference>
<feature type="compositionally biased region" description="Polar residues" evidence="4">
    <location>
        <begin position="228"/>
        <end position="239"/>
    </location>
</feature>
<feature type="compositionally biased region" description="Low complexity" evidence="4">
    <location>
        <begin position="102"/>
        <end position="115"/>
    </location>
</feature>
<feature type="compositionally biased region" description="Polar residues" evidence="4">
    <location>
        <begin position="1386"/>
        <end position="1401"/>
    </location>
</feature>
<feature type="compositionally biased region" description="Polar residues" evidence="4">
    <location>
        <begin position="1364"/>
        <end position="1375"/>
    </location>
</feature>
<dbReference type="CDD" id="cd12148">
    <property type="entry name" value="fungal_TF_MHR"/>
    <property type="match status" value="1"/>
</dbReference>
<dbReference type="Pfam" id="PF00172">
    <property type="entry name" value="Zn_clus"/>
    <property type="match status" value="1"/>
</dbReference>
<gene>
    <name evidence="7" type="ORF">UBRO2_05000</name>
    <name evidence="6" type="ORF">UBRO_00764</name>
</gene>
<dbReference type="Pfam" id="PF04082">
    <property type="entry name" value="Fungal_trans"/>
    <property type="match status" value="1"/>
</dbReference>
<dbReference type="InterPro" id="IPR036864">
    <property type="entry name" value="Zn2-C6_fun-type_DNA-bd_sf"/>
</dbReference>